<keyword evidence="2 4" id="KW-0479">Metal-binding</keyword>
<evidence type="ECO:0000256" key="2">
    <source>
        <dbReference type="ARBA" id="ARBA00022723"/>
    </source>
</evidence>
<evidence type="ECO:0000256" key="3">
    <source>
        <dbReference type="ARBA" id="ARBA00023004"/>
    </source>
</evidence>
<name>A0ABM8ULH0_9BACT</name>
<dbReference type="InterPro" id="IPR036909">
    <property type="entry name" value="Cyt_c-like_dom_sf"/>
</dbReference>
<evidence type="ECO:0000256" key="5">
    <source>
        <dbReference type="SAM" id="Phobius"/>
    </source>
</evidence>
<dbReference type="PROSITE" id="PS51007">
    <property type="entry name" value="CYTC"/>
    <property type="match status" value="1"/>
</dbReference>
<keyword evidence="5" id="KW-0812">Transmembrane</keyword>
<dbReference type="Proteomes" id="UP000679725">
    <property type="component" value="Unassembled WGS sequence"/>
</dbReference>
<dbReference type="InterPro" id="IPR011042">
    <property type="entry name" value="6-blade_b-propeller_TolB-like"/>
</dbReference>
<accession>A0ABM8ULH0</accession>
<dbReference type="Pfam" id="PF00034">
    <property type="entry name" value="Cytochrom_C"/>
    <property type="match status" value="1"/>
</dbReference>
<evidence type="ECO:0000256" key="1">
    <source>
        <dbReference type="ARBA" id="ARBA00022617"/>
    </source>
</evidence>
<sequence length="943" mass="103954">MRRFRYPPTFGLDLLIRSYMSQFVKNQVRKWGVVSVVVLSLATVLLTSYTKYQHIASDQPDSSRLAAFVEPGFPYISTSVDARKIGAGFPTDNQAARTLALQLGDSAYVCFDTDQLRWSVAWTGKFLPMVLMAQISYKNFFNKNNAIARLTGEPKIATGNYAGWTIGKPLFRNGKQENEPTWKALPADQARWNGSYVVGSEAILHYTVGNSKIYELPGSFKFGDQTVFRRKLRVESVEKELYMIAAEVSNGSTGEVKGKTAYIYQGANKDSVTAISIAGKVGWSLEINENKYVTVKFPPAAKQSLGIIVMWKGPAKSLKAFEKAARLRPEQLPDFEKGGPAAWKETITTTGKLSPDTAAFVTDQLTLPLNNPWKRNVRVADIAFFPDGRAAVVTFEGDVWTVEGIDKNLQNIKWRRFASGLHEPLSIEVVKDFIYVFDRNGIVKLHDLNNDGNADYYENFSNVMSQSAESREWAADLVYTPDGSFYVAKGGSLSNGPGMTAATSGKGFRTGSDQNGTILKISVDGKKSEVIATGLRGPYLGYNPKTGVLTATDQQGNFVPSTPIYVIKKGDYYGVIPTAHRTDNPEIAPPLTWIPHGVDRSSLGQAWVTGNKMGPLNGSLIHFSFGTPGLFRVLIDSTSRIMQGGVSYINANYPAPTSKGALNPVDEQLYVTGFNLWGSASVGISSLLRLRYTGKPSYLPNQFHAGNQGIIIGFDSEIDKTSALNAANFDIKRYNYKRTEEYGSGHFKLDGSTGEELLPVAGSYISADGKKILLLVPDMKEVMQMEVGYKLNAKDGRKMNDHFYFTVNSSDDMDLKKYGFENVDLALLTSKKAEIATQPAKTEIASAEKGQEIFQKMACAGCHSPGTKTDGMYGPPFKNLYKSERIFDDGTKVVADEKYLRESILEPSKRIVKGYNEEMPSFVGVLTDTDIESVILYIKALKK</sequence>
<dbReference type="Gene3D" id="2.120.10.30">
    <property type="entry name" value="TolB, C-terminal domain"/>
    <property type="match status" value="1"/>
</dbReference>
<evidence type="ECO:0000313" key="7">
    <source>
        <dbReference type="EMBL" id="CAG5068165.1"/>
    </source>
</evidence>
<protein>
    <recommendedName>
        <fullName evidence="6">Cytochrome c domain-containing protein</fullName>
    </recommendedName>
</protein>
<dbReference type="Pfam" id="PF20601">
    <property type="entry name" value="DUF6797"/>
    <property type="match status" value="1"/>
</dbReference>
<dbReference type="EMBL" id="CAJRAU010000001">
    <property type="protein sequence ID" value="CAG5068165.1"/>
    <property type="molecule type" value="Genomic_DNA"/>
</dbReference>
<dbReference type="InterPro" id="IPR046476">
    <property type="entry name" value="DUF6797"/>
</dbReference>
<keyword evidence="1 4" id="KW-0349">Heme</keyword>
<evidence type="ECO:0000313" key="8">
    <source>
        <dbReference type="Proteomes" id="UP000679725"/>
    </source>
</evidence>
<feature type="transmembrane region" description="Helical" evidence="5">
    <location>
        <begin position="31"/>
        <end position="49"/>
    </location>
</feature>
<organism evidence="7 8">
    <name type="scientific">Dyadobacter linearis</name>
    <dbReference type="NCBI Taxonomy" id="2823330"/>
    <lineage>
        <taxon>Bacteria</taxon>
        <taxon>Pseudomonadati</taxon>
        <taxon>Bacteroidota</taxon>
        <taxon>Cytophagia</taxon>
        <taxon>Cytophagales</taxon>
        <taxon>Spirosomataceae</taxon>
        <taxon>Dyadobacter</taxon>
    </lineage>
</organism>
<dbReference type="SUPFAM" id="SSF46626">
    <property type="entry name" value="Cytochrome c"/>
    <property type="match status" value="1"/>
</dbReference>
<dbReference type="InterPro" id="IPR009056">
    <property type="entry name" value="Cyt_c-like_dom"/>
</dbReference>
<dbReference type="Gene3D" id="1.10.760.10">
    <property type="entry name" value="Cytochrome c-like domain"/>
    <property type="match status" value="1"/>
</dbReference>
<gene>
    <name evidence="7" type="ORF">DYBT9623_00894</name>
</gene>
<evidence type="ECO:0000256" key="4">
    <source>
        <dbReference type="PROSITE-ProRule" id="PRU00433"/>
    </source>
</evidence>
<keyword evidence="3 4" id="KW-0408">Iron</keyword>
<comment type="caution">
    <text evidence="7">The sequence shown here is derived from an EMBL/GenBank/DDBJ whole genome shotgun (WGS) entry which is preliminary data.</text>
</comment>
<proteinExistence type="predicted"/>
<dbReference type="PANTHER" id="PTHR33546">
    <property type="entry name" value="LARGE, MULTIFUNCTIONAL SECRETED PROTEIN-RELATED"/>
    <property type="match status" value="1"/>
</dbReference>
<dbReference type="SUPFAM" id="SSF63829">
    <property type="entry name" value="Calcium-dependent phosphotriesterase"/>
    <property type="match status" value="1"/>
</dbReference>
<keyword evidence="8" id="KW-1185">Reference proteome</keyword>
<keyword evidence="5" id="KW-1133">Transmembrane helix</keyword>
<dbReference type="PANTHER" id="PTHR33546:SF1">
    <property type="entry name" value="LARGE, MULTIFUNCTIONAL SECRETED PROTEIN"/>
    <property type="match status" value="1"/>
</dbReference>
<evidence type="ECO:0000259" key="6">
    <source>
        <dbReference type="PROSITE" id="PS51007"/>
    </source>
</evidence>
<keyword evidence="5" id="KW-0472">Membrane</keyword>
<reference evidence="7 8" key="1">
    <citation type="submission" date="2021-04" db="EMBL/GenBank/DDBJ databases">
        <authorList>
            <person name="Rodrigo-Torres L."/>
            <person name="Arahal R. D."/>
            <person name="Lucena T."/>
        </authorList>
    </citation>
    <scope>NUCLEOTIDE SEQUENCE [LARGE SCALE GENOMIC DNA]</scope>
    <source>
        <strain evidence="7 8">CECT 9623</strain>
    </source>
</reference>
<feature type="domain" description="Cytochrome c" evidence="6">
    <location>
        <begin position="845"/>
        <end position="942"/>
    </location>
</feature>